<gene>
    <name evidence="3" type="ORF">D5R95_06290</name>
</gene>
<accession>A0A3R7VT74</accession>
<reference evidence="3 4" key="1">
    <citation type="submission" date="2018-08" db="EMBL/GenBank/DDBJ databases">
        <title>The metabolism and importance of syntrophic acetate oxidation coupled to methane or sulfide production in haloalkaline environments.</title>
        <authorList>
            <person name="Timmers P.H.A."/>
            <person name="Vavourakis C.D."/>
            <person name="Sorokin D.Y."/>
            <person name="Sinninghe Damste J.S."/>
            <person name="Muyzer G."/>
            <person name="Stams A.J.M."/>
            <person name="Plugge C.M."/>
        </authorList>
    </citation>
    <scope>NUCLEOTIDE SEQUENCE [LARGE SCALE GENOMIC DNA]</scope>
    <source>
        <strain evidence="3">MSAO_Arc3</strain>
    </source>
</reference>
<feature type="transmembrane region" description="Helical" evidence="2">
    <location>
        <begin position="176"/>
        <end position="201"/>
    </location>
</feature>
<feature type="transmembrane region" description="Helical" evidence="2">
    <location>
        <begin position="339"/>
        <end position="357"/>
    </location>
</feature>
<organism evidence="3 4">
    <name type="scientific">Methanosalsum natronophilum</name>
    <dbReference type="NCBI Taxonomy" id="768733"/>
    <lineage>
        <taxon>Archaea</taxon>
        <taxon>Methanobacteriati</taxon>
        <taxon>Methanobacteriota</taxon>
        <taxon>Stenosarchaea group</taxon>
        <taxon>Methanomicrobia</taxon>
        <taxon>Methanosarcinales</taxon>
        <taxon>Methanosarcinaceae</taxon>
        <taxon>Methanosalsum</taxon>
    </lineage>
</organism>
<keyword evidence="2" id="KW-0472">Membrane</keyword>
<keyword evidence="2" id="KW-0812">Transmembrane</keyword>
<feature type="transmembrane region" description="Helical" evidence="2">
    <location>
        <begin position="273"/>
        <end position="296"/>
    </location>
</feature>
<keyword evidence="2" id="KW-1133">Transmembrane helix</keyword>
<dbReference type="Proteomes" id="UP000284763">
    <property type="component" value="Unassembled WGS sequence"/>
</dbReference>
<feature type="region of interest" description="Disordered" evidence="1">
    <location>
        <begin position="1"/>
        <end position="21"/>
    </location>
</feature>
<feature type="transmembrane region" description="Helical" evidence="2">
    <location>
        <begin position="302"/>
        <end position="327"/>
    </location>
</feature>
<feature type="transmembrane region" description="Helical" evidence="2">
    <location>
        <begin position="110"/>
        <end position="128"/>
    </location>
</feature>
<feature type="transmembrane region" description="Helical" evidence="2">
    <location>
        <begin position="221"/>
        <end position="243"/>
    </location>
</feature>
<dbReference type="EMBL" id="QZAB01000397">
    <property type="protein sequence ID" value="RQD83405.1"/>
    <property type="molecule type" value="Genomic_DNA"/>
</dbReference>
<feature type="transmembrane region" description="Helical" evidence="2">
    <location>
        <begin position="140"/>
        <end position="164"/>
    </location>
</feature>
<feature type="non-terminal residue" evidence="3">
    <location>
        <position position="1"/>
    </location>
</feature>
<evidence type="ECO:0000313" key="4">
    <source>
        <dbReference type="Proteomes" id="UP000284763"/>
    </source>
</evidence>
<dbReference type="AlphaFoldDB" id="A0A3R7VT74"/>
<evidence type="ECO:0000313" key="3">
    <source>
        <dbReference type="EMBL" id="RQD83405.1"/>
    </source>
</evidence>
<protein>
    <submittedName>
        <fullName evidence="3">ABC transporter</fullName>
    </submittedName>
</protein>
<evidence type="ECO:0000256" key="2">
    <source>
        <dbReference type="SAM" id="Phobius"/>
    </source>
</evidence>
<feature type="transmembrane region" description="Helical" evidence="2">
    <location>
        <begin position="57"/>
        <end position="80"/>
    </location>
</feature>
<evidence type="ECO:0000256" key="1">
    <source>
        <dbReference type="SAM" id="MobiDB-lite"/>
    </source>
</evidence>
<proteinExistence type="predicted"/>
<sequence length="359" mass="40282">ENDIEAGKDSDVSPEDVSEKDEHFVHPSERFEMDQQATITLFQTQTISTPSHFSPPIPFMAILYSFLFIFPIYIIAQLYSSSMMEERTNRKCQLLLAAPLRSIDIVLGKTAPYIITLMLLVIIISTFIQQPSTIREVTTVFSMALIMLPVILLFMALSFIAAIFSRSFKELTFSMVFLSVIVSGYLFFPAMFANIHAVSAISPMTLIVNLVEGNQIDVNTYLFSTVPFYLVSLSLYGLGTSIFNEENLFSQKNLISKSLDSIEKFLEFPGGSVFTLSLVSIPFIYMLQLMFIIILFNLPLPYSILIMIFLSAFVEELAKSIGILTIIKKKLEHINLKKATLLSILAGTGFFVGEKLISV</sequence>
<feature type="compositionally biased region" description="Basic and acidic residues" evidence="1">
    <location>
        <begin position="1"/>
        <end position="11"/>
    </location>
</feature>
<name>A0A3R7VT74_9EURY</name>
<feature type="non-terminal residue" evidence="3">
    <location>
        <position position="359"/>
    </location>
</feature>
<comment type="caution">
    <text evidence="3">The sequence shown here is derived from an EMBL/GenBank/DDBJ whole genome shotgun (WGS) entry which is preliminary data.</text>
</comment>